<sequence>MRLSFIVLLAAISSLVATGNALPEDHSTVSKVTVTNPDQSVTGGQTSEKRFLRSAGNGSKMLKSDSFKRTKFGEWLRDNLSSYTVFIDKLGGKQKYRGLYNEYAKLHKASGQYP</sequence>
<keyword evidence="3 5" id="KW-0964">Secreted</keyword>
<evidence type="ECO:0000313" key="6">
    <source>
        <dbReference type="EMBL" id="KAL3662788.1"/>
    </source>
</evidence>
<dbReference type="InterPro" id="IPR031825">
    <property type="entry name" value="RXLR"/>
</dbReference>
<protein>
    <recommendedName>
        <fullName evidence="5">RxLR effector protein</fullName>
    </recommendedName>
</protein>
<dbReference type="GO" id="GO:0005576">
    <property type="term" value="C:extracellular region"/>
    <property type="evidence" value="ECO:0007669"/>
    <property type="project" value="UniProtKB-SubCell"/>
</dbReference>
<dbReference type="AlphaFoldDB" id="A0ABD3F7T4"/>
<comment type="function">
    <text evidence="5">Effector that suppresses plant defense responses during pathogen infection.</text>
</comment>
<reference evidence="6 7" key="1">
    <citation type="submission" date="2024-09" db="EMBL/GenBank/DDBJ databases">
        <title>Genome sequencing and assembly of Phytophthora oleae, isolate VK10A, causative agent of rot of olive drupes.</title>
        <authorList>
            <person name="Conti Taguali S."/>
            <person name="Riolo M."/>
            <person name="La Spada F."/>
            <person name="Cacciola S.O."/>
            <person name="Dionisio G."/>
        </authorList>
    </citation>
    <scope>NUCLEOTIDE SEQUENCE [LARGE SCALE GENOMIC DNA]</scope>
    <source>
        <strain evidence="6 7">VK10A</strain>
    </source>
</reference>
<gene>
    <name evidence="6" type="ORF">V7S43_012191</name>
</gene>
<proteinExistence type="inferred from homology"/>
<organism evidence="6 7">
    <name type="scientific">Phytophthora oleae</name>
    <dbReference type="NCBI Taxonomy" id="2107226"/>
    <lineage>
        <taxon>Eukaryota</taxon>
        <taxon>Sar</taxon>
        <taxon>Stramenopiles</taxon>
        <taxon>Oomycota</taxon>
        <taxon>Peronosporomycetes</taxon>
        <taxon>Peronosporales</taxon>
        <taxon>Peronosporaceae</taxon>
        <taxon>Phytophthora</taxon>
    </lineage>
</organism>
<evidence type="ECO:0000256" key="4">
    <source>
        <dbReference type="ARBA" id="ARBA00022729"/>
    </source>
</evidence>
<feature type="chain" id="PRO_5044526935" description="RxLR effector protein" evidence="5">
    <location>
        <begin position="22"/>
        <end position="114"/>
    </location>
</feature>
<accession>A0ABD3F7T4</accession>
<comment type="caution">
    <text evidence="6">The sequence shown here is derived from an EMBL/GenBank/DDBJ whole genome shotgun (WGS) entry which is preliminary data.</text>
</comment>
<dbReference type="Pfam" id="PF16810">
    <property type="entry name" value="RXLR"/>
    <property type="match status" value="1"/>
</dbReference>
<name>A0ABD3F7T4_9STRA</name>
<evidence type="ECO:0000256" key="2">
    <source>
        <dbReference type="ARBA" id="ARBA00010400"/>
    </source>
</evidence>
<feature type="signal peptide" evidence="5">
    <location>
        <begin position="1"/>
        <end position="21"/>
    </location>
</feature>
<evidence type="ECO:0000256" key="1">
    <source>
        <dbReference type="ARBA" id="ARBA00004613"/>
    </source>
</evidence>
<evidence type="ECO:0000256" key="5">
    <source>
        <dbReference type="RuleBase" id="RU367124"/>
    </source>
</evidence>
<evidence type="ECO:0000313" key="7">
    <source>
        <dbReference type="Proteomes" id="UP001632037"/>
    </source>
</evidence>
<keyword evidence="4 5" id="KW-0732">Signal</keyword>
<keyword evidence="7" id="KW-1185">Reference proteome</keyword>
<dbReference type="Proteomes" id="UP001632037">
    <property type="component" value="Unassembled WGS sequence"/>
</dbReference>
<dbReference type="EMBL" id="JBIMZQ010000030">
    <property type="protein sequence ID" value="KAL3662788.1"/>
    <property type="molecule type" value="Genomic_DNA"/>
</dbReference>
<comment type="similarity">
    <text evidence="2 5">Belongs to the RxLR effector family.</text>
</comment>
<comment type="subcellular location">
    <subcellularLocation>
        <location evidence="1 5">Secreted</location>
    </subcellularLocation>
</comment>
<evidence type="ECO:0000256" key="3">
    <source>
        <dbReference type="ARBA" id="ARBA00022525"/>
    </source>
</evidence>
<comment type="domain">
    <text evidence="5">The RxLR-dEER motif acts to carry the protein into the host cell cytoplasm through binding to cell surface phosphatidylinositol-3-phosphate.</text>
</comment>